<accession>A0A1I8A4X1</accession>
<reference evidence="2" key="1">
    <citation type="submission" date="2016-11" db="UniProtKB">
        <authorList>
            <consortium name="WormBaseParasite"/>
        </authorList>
    </citation>
    <scope>IDENTIFICATION</scope>
</reference>
<sequence>MDRVPPIFIEEVLLQINYEIYGGPGFISPILPSYSYSSLHALPSIWGQIVNSKRHKEKASLDVLLINDREAVFHVKQNYNSTPFAFGRMISDGLVPLANLDQFAISDISINDGDESIVGNPSYHPLTETNFKFLRKSLDGSVPCSVIFALEERLNHPVAQKLCAATLRITKIIGCPTAVMTTALFRSVERGTLRSFTSPGYFYLTEDILFVFLRFVASVQMEDFAVNIDSDSPISYGILLAAVIDAFLSRKRTLHFTFLVDPGTEHLCERLINLEECREVHINYNIRPCWAIAVQSSSSHGRSLPMFL</sequence>
<name>A0A1I8A4X1_9BILA</name>
<dbReference type="Proteomes" id="UP000095287">
    <property type="component" value="Unplaced"/>
</dbReference>
<keyword evidence="1" id="KW-1185">Reference proteome</keyword>
<proteinExistence type="predicted"/>
<dbReference type="WBParaSite" id="L893_g33056.t1">
    <property type="protein sequence ID" value="L893_g33056.t1"/>
    <property type="gene ID" value="L893_g33056"/>
</dbReference>
<organism evidence="1 2">
    <name type="scientific">Steinernema glaseri</name>
    <dbReference type="NCBI Taxonomy" id="37863"/>
    <lineage>
        <taxon>Eukaryota</taxon>
        <taxon>Metazoa</taxon>
        <taxon>Ecdysozoa</taxon>
        <taxon>Nematoda</taxon>
        <taxon>Chromadorea</taxon>
        <taxon>Rhabditida</taxon>
        <taxon>Tylenchina</taxon>
        <taxon>Panagrolaimomorpha</taxon>
        <taxon>Strongyloidoidea</taxon>
        <taxon>Steinernematidae</taxon>
        <taxon>Steinernema</taxon>
    </lineage>
</organism>
<evidence type="ECO:0000313" key="2">
    <source>
        <dbReference type="WBParaSite" id="L893_g33056.t1"/>
    </source>
</evidence>
<evidence type="ECO:0000313" key="1">
    <source>
        <dbReference type="Proteomes" id="UP000095287"/>
    </source>
</evidence>
<dbReference type="AlphaFoldDB" id="A0A1I8A4X1"/>
<protein>
    <submittedName>
        <fullName evidence="2">ANF_receptor domain-containing protein</fullName>
    </submittedName>
</protein>